<keyword evidence="6" id="KW-1015">Disulfide bond</keyword>
<evidence type="ECO:0000256" key="8">
    <source>
        <dbReference type="RuleBase" id="RU000354"/>
    </source>
</evidence>
<organism evidence="11 12">
    <name type="scientific">Mesorhabditis belari</name>
    <dbReference type="NCBI Taxonomy" id="2138241"/>
    <lineage>
        <taxon>Eukaryota</taxon>
        <taxon>Metazoa</taxon>
        <taxon>Ecdysozoa</taxon>
        <taxon>Nematoda</taxon>
        <taxon>Chromadorea</taxon>
        <taxon>Rhabditida</taxon>
        <taxon>Rhabditina</taxon>
        <taxon>Rhabditomorpha</taxon>
        <taxon>Rhabditoidea</taxon>
        <taxon>Rhabditidae</taxon>
        <taxon>Mesorhabditinae</taxon>
        <taxon>Mesorhabditis</taxon>
    </lineage>
</organism>
<dbReference type="InterPro" id="IPR017948">
    <property type="entry name" value="TGFb_CS"/>
</dbReference>
<dbReference type="PRINTS" id="PR00669">
    <property type="entry name" value="INHIBINA"/>
</dbReference>
<reference evidence="12" key="1">
    <citation type="submission" date="2024-02" db="UniProtKB">
        <authorList>
            <consortium name="WormBaseParasite"/>
        </authorList>
    </citation>
    <scope>IDENTIFICATION</scope>
</reference>
<evidence type="ECO:0000256" key="6">
    <source>
        <dbReference type="ARBA" id="ARBA00023157"/>
    </source>
</evidence>
<dbReference type="InterPro" id="IPR015615">
    <property type="entry name" value="TGF-beta-rel"/>
</dbReference>
<evidence type="ECO:0000256" key="3">
    <source>
        <dbReference type="ARBA" id="ARBA00022525"/>
    </source>
</evidence>
<dbReference type="GO" id="GO:0008083">
    <property type="term" value="F:growth factor activity"/>
    <property type="evidence" value="ECO:0007669"/>
    <property type="project" value="UniProtKB-KW"/>
</dbReference>
<dbReference type="PROSITE" id="PS51362">
    <property type="entry name" value="TGF_BETA_2"/>
    <property type="match status" value="1"/>
</dbReference>
<dbReference type="PANTHER" id="PTHR11848">
    <property type="entry name" value="TGF-BETA FAMILY"/>
    <property type="match status" value="1"/>
</dbReference>
<dbReference type="InterPro" id="IPR029034">
    <property type="entry name" value="Cystine-knot_cytokine"/>
</dbReference>
<comment type="similarity">
    <text evidence="2 8">Belongs to the TGF-beta family.</text>
</comment>
<evidence type="ECO:0000259" key="10">
    <source>
        <dbReference type="PROSITE" id="PS51362"/>
    </source>
</evidence>
<comment type="subcellular location">
    <subcellularLocation>
        <location evidence="1">Secreted</location>
    </subcellularLocation>
</comment>
<name>A0AAF3J8J8_9BILA</name>
<dbReference type="Proteomes" id="UP000887575">
    <property type="component" value="Unassembled WGS sequence"/>
</dbReference>
<keyword evidence="7" id="KW-0325">Glycoprotein</keyword>
<dbReference type="PANTHER" id="PTHR11848:SF310">
    <property type="entry name" value="PROTEIN 60A-RELATED"/>
    <property type="match status" value="1"/>
</dbReference>
<evidence type="ECO:0000256" key="1">
    <source>
        <dbReference type="ARBA" id="ARBA00004613"/>
    </source>
</evidence>
<dbReference type="InterPro" id="IPR001839">
    <property type="entry name" value="TGF-b_C"/>
</dbReference>
<feature type="domain" description="TGF-beta family profile" evidence="10">
    <location>
        <begin position="111"/>
        <end position="257"/>
    </location>
</feature>
<evidence type="ECO:0000256" key="9">
    <source>
        <dbReference type="SAM" id="MobiDB-lite"/>
    </source>
</evidence>
<dbReference type="GO" id="GO:0005125">
    <property type="term" value="F:cytokine activity"/>
    <property type="evidence" value="ECO:0007669"/>
    <property type="project" value="TreeGrafter"/>
</dbReference>
<evidence type="ECO:0000256" key="4">
    <source>
        <dbReference type="ARBA" id="ARBA00022729"/>
    </source>
</evidence>
<keyword evidence="3" id="KW-0964">Secreted</keyword>
<keyword evidence="5 8" id="KW-0339">Growth factor</keyword>
<evidence type="ECO:0000256" key="2">
    <source>
        <dbReference type="ARBA" id="ARBA00006656"/>
    </source>
</evidence>
<dbReference type="SUPFAM" id="SSF57501">
    <property type="entry name" value="Cystine-knot cytokines"/>
    <property type="match status" value="1"/>
</dbReference>
<evidence type="ECO:0000256" key="5">
    <source>
        <dbReference type="ARBA" id="ARBA00023030"/>
    </source>
</evidence>
<dbReference type="PROSITE" id="PS00250">
    <property type="entry name" value="TGF_BETA_1"/>
    <property type="match status" value="1"/>
</dbReference>
<sequence length="257" mass="28570">MKTLYGQIDDERMLAQNHLEMLRNANTIMSFAPKKTFSIGDYTGISFNVLDFAEILPQYAEIRLRFAHAFDGEILLFTKKNDAKGVIFAQDFSIFGIVSYEGISPKSVPQRKKRSTSDESSKGGNVPVNFDPLFAETEVNEKGCRRKGLYVNFNDLGWQDWVIAPEGFQLFLCDGGCSFPLHSKMNATNHAIVQTLVHLLHPQRALPPRVLEICFNGTGSPASPSATAAQEVPSSLLRKISHLALQRQLVGPLQTIL</sequence>
<keyword evidence="4" id="KW-0732">Signal</keyword>
<dbReference type="SMART" id="SM00204">
    <property type="entry name" value="TGFB"/>
    <property type="match status" value="1"/>
</dbReference>
<dbReference type="Gene3D" id="2.10.90.10">
    <property type="entry name" value="Cystine-knot cytokines"/>
    <property type="match status" value="1"/>
</dbReference>
<dbReference type="Pfam" id="PF00019">
    <property type="entry name" value="TGF_beta"/>
    <property type="match status" value="1"/>
</dbReference>
<dbReference type="AlphaFoldDB" id="A0AAF3J8J8"/>
<protein>
    <recommendedName>
        <fullName evidence="10">TGF-beta family profile domain-containing protein</fullName>
    </recommendedName>
</protein>
<evidence type="ECO:0000313" key="12">
    <source>
        <dbReference type="WBParaSite" id="MBELARI_LOCUS3131"/>
    </source>
</evidence>
<keyword evidence="11" id="KW-1185">Reference proteome</keyword>
<dbReference type="WBParaSite" id="MBELARI_LOCUS3131">
    <property type="protein sequence ID" value="MBELARI_LOCUS3131"/>
    <property type="gene ID" value="MBELARI_LOCUS3131"/>
</dbReference>
<dbReference type="GO" id="GO:0005615">
    <property type="term" value="C:extracellular space"/>
    <property type="evidence" value="ECO:0007669"/>
    <property type="project" value="TreeGrafter"/>
</dbReference>
<evidence type="ECO:0000313" key="11">
    <source>
        <dbReference type="Proteomes" id="UP000887575"/>
    </source>
</evidence>
<evidence type="ECO:0000256" key="7">
    <source>
        <dbReference type="ARBA" id="ARBA00023180"/>
    </source>
</evidence>
<accession>A0AAF3J8J8</accession>
<proteinExistence type="inferred from homology"/>
<feature type="region of interest" description="Disordered" evidence="9">
    <location>
        <begin position="107"/>
        <end position="127"/>
    </location>
</feature>